<dbReference type="EMBL" id="CP101700">
    <property type="protein sequence ID" value="UUC18899.1"/>
    <property type="molecule type" value="Genomic_DNA"/>
</dbReference>
<dbReference type="RefSeq" id="WP_137137785.1">
    <property type="nucleotide sequence ID" value="NZ_CP101700.1"/>
</dbReference>
<dbReference type="Proteomes" id="UP001058744">
    <property type="component" value="Chromosome"/>
</dbReference>
<name>A0AAJ5IKD0_9PSED</name>
<sequence length="213" mass="23475">MNGSPFGMLFVASDIDAAHELEFNRWYDEEHLPDRASMAGVIKATRFKSPSDSPKYLALYWAEGIFAFDCPEYAHAFKYQSVWSKKILPLMQNPTRRIGEAVGQFDQPEGEWVAVVAAAEATDPSSLTTLQPAFAEIPGYVQSYFVSPVPSLSLPLPQEASNPRPMAPLLIVECSSESAARHAVESSLAHLPAGSRHFGVYQNLNKSSVEEVR</sequence>
<proteinExistence type="predicted"/>
<organism evidence="1 2">
    <name type="scientific">Pseudomonas asiatica</name>
    <dbReference type="NCBI Taxonomy" id="2219225"/>
    <lineage>
        <taxon>Bacteria</taxon>
        <taxon>Pseudomonadati</taxon>
        <taxon>Pseudomonadota</taxon>
        <taxon>Gammaproteobacteria</taxon>
        <taxon>Pseudomonadales</taxon>
        <taxon>Pseudomonadaceae</taxon>
        <taxon>Pseudomonas</taxon>
    </lineage>
</organism>
<accession>A0AAJ5IKD0</accession>
<protein>
    <submittedName>
        <fullName evidence="1">Uncharacterized protein</fullName>
    </submittedName>
</protein>
<evidence type="ECO:0000313" key="1">
    <source>
        <dbReference type="EMBL" id="UUC18899.1"/>
    </source>
</evidence>
<gene>
    <name evidence="1" type="ORF">NOV18_27335</name>
</gene>
<evidence type="ECO:0000313" key="2">
    <source>
        <dbReference type="Proteomes" id="UP001058744"/>
    </source>
</evidence>
<dbReference type="AlphaFoldDB" id="A0AAJ5IKD0"/>
<reference evidence="1" key="1">
    <citation type="submission" date="2022-07" db="EMBL/GenBank/DDBJ databases">
        <title>Complete genome of MD9.</title>
        <authorList>
            <person name="Cao G."/>
        </authorList>
    </citation>
    <scope>NUCLEOTIDE SEQUENCE</scope>
    <source>
        <strain evidence="1">MD9</strain>
    </source>
</reference>